<dbReference type="GO" id="GO:0001508">
    <property type="term" value="P:action potential"/>
    <property type="evidence" value="ECO:0007669"/>
    <property type="project" value="TreeGrafter"/>
</dbReference>
<protein>
    <recommendedName>
        <fullName evidence="13">Ion transport domain-containing protein</fullName>
    </recommendedName>
</protein>
<evidence type="ECO:0000256" key="7">
    <source>
        <dbReference type="ARBA" id="ARBA00022958"/>
    </source>
</evidence>
<feature type="transmembrane region" description="Helical" evidence="12">
    <location>
        <begin position="108"/>
        <end position="132"/>
    </location>
</feature>
<dbReference type="GO" id="GO:0008076">
    <property type="term" value="C:voltage-gated potassium channel complex"/>
    <property type="evidence" value="ECO:0007669"/>
    <property type="project" value="InterPro"/>
</dbReference>
<accession>A0A081A587</accession>
<evidence type="ECO:0000256" key="2">
    <source>
        <dbReference type="ARBA" id="ARBA00022448"/>
    </source>
</evidence>
<comment type="caution">
    <text evidence="14">The sequence shown here is derived from an EMBL/GenBank/DDBJ whole genome shotgun (WGS) entry which is preliminary data.</text>
</comment>
<keyword evidence="5" id="KW-0631">Potassium channel</keyword>
<dbReference type="Gene3D" id="1.10.287.70">
    <property type="match status" value="2"/>
</dbReference>
<evidence type="ECO:0000256" key="10">
    <source>
        <dbReference type="ARBA" id="ARBA00023136"/>
    </source>
</evidence>
<dbReference type="SUPFAM" id="SSF81324">
    <property type="entry name" value="Voltage-gated potassium channels"/>
    <property type="match status" value="2"/>
</dbReference>
<feature type="transmembrane region" description="Helical" evidence="12">
    <location>
        <begin position="641"/>
        <end position="660"/>
    </location>
</feature>
<dbReference type="PANTHER" id="PTHR11537">
    <property type="entry name" value="VOLTAGE-GATED POTASSIUM CHANNEL"/>
    <property type="match status" value="1"/>
</dbReference>
<keyword evidence="8 12" id="KW-1133">Transmembrane helix</keyword>
<dbReference type="Proteomes" id="UP000028582">
    <property type="component" value="Unassembled WGS sequence"/>
</dbReference>
<keyword evidence="3" id="KW-0633">Potassium transport</keyword>
<name>A0A081A587_PHYNI</name>
<dbReference type="InterPro" id="IPR027359">
    <property type="entry name" value="Volt_channel_dom_sf"/>
</dbReference>
<dbReference type="Gene3D" id="1.20.120.350">
    <property type="entry name" value="Voltage-gated potassium channels. Chain C"/>
    <property type="match status" value="2"/>
</dbReference>
<dbReference type="GO" id="GO:0005249">
    <property type="term" value="F:voltage-gated potassium channel activity"/>
    <property type="evidence" value="ECO:0007669"/>
    <property type="project" value="InterPro"/>
</dbReference>
<evidence type="ECO:0000259" key="13">
    <source>
        <dbReference type="Pfam" id="PF00520"/>
    </source>
</evidence>
<keyword evidence="4 12" id="KW-0812">Transmembrane</keyword>
<dbReference type="InterPro" id="IPR005821">
    <property type="entry name" value="Ion_trans_dom"/>
</dbReference>
<proteinExistence type="predicted"/>
<evidence type="ECO:0000256" key="1">
    <source>
        <dbReference type="ARBA" id="ARBA00004141"/>
    </source>
</evidence>
<keyword evidence="10 12" id="KW-0472">Membrane</keyword>
<dbReference type="OrthoDB" id="415460at2759"/>
<evidence type="ECO:0000256" key="12">
    <source>
        <dbReference type="SAM" id="Phobius"/>
    </source>
</evidence>
<feature type="transmembrane region" description="Helical" evidence="12">
    <location>
        <begin position="816"/>
        <end position="839"/>
    </location>
</feature>
<dbReference type="InterPro" id="IPR028325">
    <property type="entry name" value="VG_K_chnl"/>
</dbReference>
<dbReference type="AlphaFoldDB" id="A0A081A587"/>
<keyword evidence="7" id="KW-0630">Potassium</keyword>
<keyword evidence="2" id="KW-0813">Transport</keyword>
<feature type="transmembrane region" description="Helical" evidence="12">
    <location>
        <begin position="209"/>
        <end position="233"/>
    </location>
</feature>
<gene>
    <name evidence="14" type="ORF">F444_10100</name>
</gene>
<sequence length="964" mass="109594">MPVYAAISPTFSTQEESLDELVNSTFYAESMIKGTGTGAKKHATTLGRFEKIFVFMVDPNSSRGASLYSFFIACAAFTSCFILFLQTLDGPNHQSSEPEYPKLPNESGYYDADLVFTIIFTPELLIRLIIWPSLWHEHEYLTERRLKPFLRDFFNWFDVAAIVPFYTDLIFGKEKSFVIMRLCRLLRIFKLARNHSGTYILLRAIRASVAPISVALIFFTEIVLFFSVVMYMVDPSYDRNKPGFSDLLTTGYFVVVTVATIGYGDITPTKGNVASRCFAVMIIMSGTLFLSMPLAIIGTEFDRAWKQHAESVKKFQQLQAGTHVATPVNIDLAAATGDNRAHQKHEILVKYNAPNKLYLRLAALTGEASLITQALVTEATSQDFNLRHLRDITGDLKQTTELCFLKCEELAVMVRDMIVAESQEVAAPPTWREWARTTILDPESSFLARAISRWVKFCLIFSMIIVVFQTMPDLQTYGEQTYLCERKVQRYCENVVDVAVGGNDPGCFSVDNSSARLRFGCSDTEKLVDSTCYGYPGNFGSSTVDDRLSCDGSDKVLLSVMNLKGSSYRDQLDLVIPFRQDNNLIKQDRRLSVCKKWECDNLHVTFFEFGNGYVAMEYIFTLTYMFEFAAALFVCENYRTYFKNPLVFIEMASFIPFFVFEGRRFFSGVTPIYVIPPASQDFLTFLRLLRLSRIFKIQQSIPVTKVLWESISKTSARLTIPYFMLMVVTTILSFIMFELEKGQECFYGQECIIGEHNMTYPAELEGSLPGKRFLVNFKGEISSFDDFFSAFWFVIVTLATVGYGDMEPVTSSGKLVAVVAMIFGACYTAMPLTLVGSQFNKSYLEYKRREALLRTKQEVGKPYVVKPGELERWETFARNESFNQMLQLLRGRLEPLLDSIEKSEVNIIDDDNKAEISNISAELKRVIFVERLQVMRVSVIVNYLRKEGIRLAEQQVTALQSVVS</sequence>
<keyword evidence="11" id="KW-0407">Ion channel</keyword>
<evidence type="ECO:0000256" key="6">
    <source>
        <dbReference type="ARBA" id="ARBA00022882"/>
    </source>
</evidence>
<keyword evidence="6" id="KW-0851">Voltage-gated channel</keyword>
<reference evidence="14 15" key="1">
    <citation type="submission" date="2013-11" db="EMBL/GenBank/DDBJ databases">
        <title>The Genome Sequence of Phytophthora parasitica P1976.</title>
        <authorList>
            <consortium name="The Broad Institute Genomics Platform"/>
            <person name="Russ C."/>
            <person name="Tyler B."/>
            <person name="Panabieres F."/>
            <person name="Shan W."/>
            <person name="Tripathy S."/>
            <person name="Grunwald N."/>
            <person name="Machado M."/>
            <person name="Johnson C.S."/>
            <person name="Walker B."/>
            <person name="Young S."/>
            <person name="Zeng Q."/>
            <person name="Gargeya S."/>
            <person name="Fitzgerald M."/>
            <person name="Haas B."/>
            <person name="Abouelleil A."/>
            <person name="Allen A.W."/>
            <person name="Alvarado L."/>
            <person name="Arachchi H.M."/>
            <person name="Berlin A.M."/>
            <person name="Chapman S.B."/>
            <person name="Gainer-Dewar J."/>
            <person name="Goldberg J."/>
            <person name="Griggs A."/>
            <person name="Gujja S."/>
            <person name="Hansen M."/>
            <person name="Howarth C."/>
            <person name="Imamovic A."/>
            <person name="Ireland A."/>
            <person name="Larimer J."/>
            <person name="McCowan C."/>
            <person name="Murphy C."/>
            <person name="Pearson M."/>
            <person name="Poon T.W."/>
            <person name="Priest M."/>
            <person name="Roberts A."/>
            <person name="Saif S."/>
            <person name="Shea T."/>
            <person name="Sisk P."/>
            <person name="Sykes S."/>
            <person name="Wortman J."/>
            <person name="Nusbaum C."/>
            <person name="Birren B."/>
        </authorList>
    </citation>
    <scope>NUCLEOTIDE SEQUENCE [LARGE SCALE GENOMIC DNA]</scope>
    <source>
        <strain evidence="14 15">P1976</strain>
    </source>
</reference>
<dbReference type="PRINTS" id="PR00169">
    <property type="entry name" value="KCHANNEL"/>
</dbReference>
<evidence type="ECO:0000256" key="9">
    <source>
        <dbReference type="ARBA" id="ARBA00023065"/>
    </source>
</evidence>
<evidence type="ECO:0000313" key="14">
    <source>
        <dbReference type="EMBL" id="ETO74048.1"/>
    </source>
</evidence>
<dbReference type="Pfam" id="PF00520">
    <property type="entry name" value="Ion_trans"/>
    <property type="match status" value="2"/>
</dbReference>
<feature type="transmembrane region" description="Helical" evidence="12">
    <location>
        <begin position="787"/>
        <end position="804"/>
    </location>
</feature>
<feature type="transmembrane region" description="Helical" evidence="12">
    <location>
        <begin position="245"/>
        <end position="266"/>
    </location>
</feature>
<comment type="subcellular location">
    <subcellularLocation>
        <location evidence="1">Membrane</location>
        <topology evidence="1">Multi-pass membrane protein</topology>
    </subcellularLocation>
</comment>
<evidence type="ECO:0000256" key="11">
    <source>
        <dbReference type="ARBA" id="ARBA00023303"/>
    </source>
</evidence>
<dbReference type="FunFam" id="1.10.287.70:FF:000237">
    <property type="entry name" value="Voltage-gated Ion Channel (VIC) Superfamily"/>
    <property type="match status" value="1"/>
</dbReference>
<feature type="transmembrane region" description="Helical" evidence="12">
    <location>
        <begin position="720"/>
        <end position="739"/>
    </location>
</feature>
<dbReference type="FunFam" id="1.20.120.350:FF:000103">
    <property type="entry name" value="Voltage-gated Ion Channel (VIC) Superfamily"/>
    <property type="match status" value="1"/>
</dbReference>
<feature type="domain" description="Ion transport" evidence="13">
    <location>
        <begin position="66"/>
        <end position="304"/>
    </location>
</feature>
<feature type="transmembrane region" description="Helical" evidence="12">
    <location>
        <begin position="615"/>
        <end position="634"/>
    </location>
</feature>
<evidence type="ECO:0000256" key="4">
    <source>
        <dbReference type="ARBA" id="ARBA00022692"/>
    </source>
</evidence>
<feature type="transmembrane region" description="Helical" evidence="12">
    <location>
        <begin position="278"/>
        <end position="297"/>
    </location>
</feature>
<evidence type="ECO:0000313" key="15">
    <source>
        <dbReference type="Proteomes" id="UP000028582"/>
    </source>
</evidence>
<feature type="transmembrane region" description="Helical" evidence="12">
    <location>
        <begin position="65"/>
        <end position="88"/>
    </location>
</feature>
<evidence type="ECO:0000256" key="8">
    <source>
        <dbReference type="ARBA" id="ARBA00022989"/>
    </source>
</evidence>
<keyword evidence="9" id="KW-0406">Ion transport</keyword>
<organism evidence="14 15">
    <name type="scientific">Phytophthora nicotianae P1976</name>
    <dbReference type="NCBI Taxonomy" id="1317066"/>
    <lineage>
        <taxon>Eukaryota</taxon>
        <taxon>Sar</taxon>
        <taxon>Stramenopiles</taxon>
        <taxon>Oomycota</taxon>
        <taxon>Peronosporomycetes</taxon>
        <taxon>Peronosporales</taxon>
        <taxon>Peronosporaceae</taxon>
        <taxon>Phytophthora</taxon>
    </lineage>
</organism>
<feature type="domain" description="Ion transport" evidence="13">
    <location>
        <begin position="615"/>
        <end position="843"/>
    </location>
</feature>
<evidence type="ECO:0000256" key="3">
    <source>
        <dbReference type="ARBA" id="ARBA00022538"/>
    </source>
</evidence>
<evidence type="ECO:0000256" key="5">
    <source>
        <dbReference type="ARBA" id="ARBA00022826"/>
    </source>
</evidence>
<dbReference type="PANTHER" id="PTHR11537:SF254">
    <property type="entry name" value="POTASSIUM VOLTAGE-GATED CHANNEL PROTEIN SHAB"/>
    <property type="match status" value="1"/>
</dbReference>
<dbReference type="EMBL" id="ANJA01001831">
    <property type="protein sequence ID" value="ETO74048.1"/>
    <property type="molecule type" value="Genomic_DNA"/>
</dbReference>